<feature type="domain" description="Tf2-1-like SH3-like" evidence="2">
    <location>
        <begin position="91"/>
        <end position="130"/>
    </location>
</feature>
<proteinExistence type="predicted"/>
<reference evidence="3" key="1">
    <citation type="journal article" date="2019" name="Sci. Rep.">
        <title>Draft genome of Tanacetum cinerariifolium, the natural source of mosquito coil.</title>
        <authorList>
            <person name="Yamashiro T."/>
            <person name="Shiraishi A."/>
            <person name="Satake H."/>
            <person name="Nakayama K."/>
        </authorList>
    </citation>
    <scope>NUCLEOTIDE SEQUENCE</scope>
</reference>
<accession>A0A6L2MMR1</accession>
<dbReference type="Pfam" id="PF24626">
    <property type="entry name" value="SH3_Tf2-1"/>
    <property type="match status" value="1"/>
</dbReference>
<dbReference type="EMBL" id="BKCJ010006726">
    <property type="protein sequence ID" value="GEU73624.1"/>
    <property type="molecule type" value="Genomic_DNA"/>
</dbReference>
<dbReference type="AlphaFoldDB" id="A0A6L2MMR1"/>
<name>A0A6L2MMR1_TANCI</name>
<evidence type="ECO:0000313" key="3">
    <source>
        <dbReference type="EMBL" id="GEU73624.1"/>
    </source>
</evidence>
<sequence>MIDEEKDTEPVTEAIQEDVLEGDDISILNSLMGYGSSWLLQLWGILGDGKTMEFSWSGRDYALKGDESLLERDALLRQHTQNMLVTKHRMERCYGPFKVLERVGKVAYRLALPDSSKIHLVFHVSLLKAFSRIDEEQVANLPEDEHEGQPVEQPLSGRPPEESTWEWLLELKIAYPSYHLEDKIIFEGDKNDTPTPELMAERPKREKSKPGAHN</sequence>
<comment type="caution">
    <text evidence="3">The sequence shown here is derived from an EMBL/GenBank/DDBJ whole genome shotgun (WGS) entry which is preliminary data.</text>
</comment>
<dbReference type="InterPro" id="IPR056924">
    <property type="entry name" value="SH3_Tf2-1"/>
</dbReference>
<dbReference type="PANTHER" id="PTHR46148">
    <property type="entry name" value="CHROMO DOMAIN-CONTAINING PROTEIN"/>
    <property type="match status" value="1"/>
</dbReference>
<protein>
    <recommendedName>
        <fullName evidence="2">Tf2-1-like SH3-like domain-containing protein</fullName>
    </recommendedName>
</protein>
<gene>
    <name evidence="3" type="ORF">Tci_045602</name>
</gene>
<organism evidence="3">
    <name type="scientific">Tanacetum cinerariifolium</name>
    <name type="common">Dalmatian daisy</name>
    <name type="synonym">Chrysanthemum cinerariifolium</name>
    <dbReference type="NCBI Taxonomy" id="118510"/>
    <lineage>
        <taxon>Eukaryota</taxon>
        <taxon>Viridiplantae</taxon>
        <taxon>Streptophyta</taxon>
        <taxon>Embryophyta</taxon>
        <taxon>Tracheophyta</taxon>
        <taxon>Spermatophyta</taxon>
        <taxon>Magnoliopsida</taxon>
        <taxon>eudicotyledons</taxon>
        <taxon>Gunneridae</taxon>
        <taxon>Pentapetalae</taxon>
        <taxon>asterids</taxon>
        <taxon>campanulids</taxon>
        <taxon>Asterales</taxon>
        <taxon>Asteraceae</taxon>
        <taxon>Asteroideae</taxon>
        <taxon>Anthemideae</taxon>
        <taxon>Anthemidinae</taxon>
        <taxon>Tanacetum</taxon>
    </lineage>
</organism>
<evidence type="ECO:0000259" key="2">
    <source>
        <dbReference type="Pfam" id="PF24626"/>
    </source>
</evidence>
<evidence type="ECO:0000256" key="1">
    <source>
        <dbReference type="SAM" id="MobiDB-lite"/>
    </source>
</evidence>
<feature type="compositionally biased region" description="Basic residues" evidence="1">
    <location>
        <begin position="205"/>
        <end position="214"/>
    </location>
</feature>
<feature type="region of interest" description="Disordered" evidence="1">
    <location>
        <begin position="187"/>
        <end position="214"/>
    </location>
</feature>
<dbReference type="PANTHER" id="PTHR46148:SF52">
    <property type="entry name" value="OS04G0603800 PROTEIN"/>
    <property type="match status" value="1"/>
</dbReference>